<evidence type="ECO:0000259" key="1">
    <source>
        <dbReference type="PROSITE" id="PS50181"/>
    </source>
</evidence>
<name>A0A2N9GPI3_FAGSY</name>
<reference evidence="2" key="1">
    <citation type="submission" date="2018-02" db="EMBL/GenBank/DDBJ databases">
        <authorList>
            <person name="Cohen D.B."/>
            <person name="Kent A.D."/>
        </authorList>
    </citation>
    <scope>NUCLEOTIDE SEQUENCE</scope>
</reference>
<dbReference type="Pfam" id="PF07734">
    <property type="entry name" value="FBA_1"/>
    <property type="match status" value="1"/>
</dbReference>
<dbReference type="AlphaFoldDB" id="A0A2N9GPI3"/>
<dbReference type="Gene3D" id="1.20.1280.50">
    <property type="match status" value="1"/>
</dbReference>
<dbReference type="InterPro" id="IPR017451">
    <property type="entry name" value="F-box-assoc_interact_dom"/>
</dbReference>
<dbReference type="PROSITE" id="PS50181">
    <property type="entry name" value="FBOX"/>
    <property type="match status" value="1"/>
</dbReference>
<dbReference type="NCBIfam" id="TIGR01640">
    <property type="entry name" value="F_box_assoc_1"/>
    <property type="match status" value="1"/>
</dbReference>
<dbReference type="PANTHER" id="PTHR31672">
    <property type="entry name" value="BNACNNG10540D PROTEIN"/>
    <property type="match status" value="1"/>
</dbReference>
<dbReference type="InterPro" id="IPR001810">
    <property type="entry name" value="F-box_dom"/>
</dbReference>
<evidence type="ECO:0000313" key="2">
    <source>
        <dbReference type="EMBL" id="SPD04367.1"/>
    </source>
</evidence>
<dbReference type="PANTHER" id="PTHR31672:SF13">
    <property type="entry name" value="F-BOX PROTEIN CPR30-LIKE"/>
    <property type="match status" value="1"/>
</dbReference>
<feature type="domain" description="F-box" evidence="1">
    <location>
        <begin position="21"/>
        <end position="67"/>
    </location>
</feature>
<proteinExistence type="predicted"/>
<protein>
    <recommendedName>
        <fullName evidence="1">F-box domain-containing protein</fullName>
    </recommendedName>
</protein>
<organism evidence="2">
    <name type="scientific">Fagus sylvatica</name>
    <name type="common">Beechnut</name>
    <dbReference type="NCBI Taxonomy" id="28930"/>
    <lineage>
        <taxon>Eukaryota</taxon>
        <taxon>Viridiplantae</taxon>
        <taxon>Streptophyta</taxon>
        <taxon>Embryophyta</taxon>
        <taxon>Tracheophyta</taxon>
        <taxon>Spermatophyta</taxon>
        <taxon>Magnoliopsida</taxon>
        <taxon>eudicotyledons</taxon>
        <taxon>Gunneridae</taxon>
        <taxon>Pentapetalae</taxon>
        <taxon>rosids</taxon>
        <taxon>fabids</taxon>
        <taxon>Fagales</taxon>
        <taxon>Fagaceae</taxon>
        <taxon>Fagus</taxon>
    </lineage>
</organism>
<accession>A0A2N9GPI3</accession>
<dbReference type="EMBL" id="OIVN01002526">
    <property type="protein sequence ID" value="SPD04367.1"/>
    <property type="molecule type" value="Genomic_DNA"/>
</dbReference>
<dbReference type="InterPro" id="IPR006527">
    <property type="entry name" value="F-box-assoc_dom_typ1"/>
</dbReference>
<dbReference type="SMART" id="SM00256">
    <property type="entry name" value="FBOX"/>
    <property type="match status" value="1"/>
</dbReference>
<dbReference type="InterPro" id="IPR036047">
    <property type="entry name" value="F-box-like_dom_sf"/>
</dbReference>
<dbReference type="Pfam" id="PF00646">
    <property type="entry name" value="F-box"/>
    <property type="match status" value="1"/>
</dbReference>
<dbReference type="InterPro" id="IPR050796">
    <property type="entry name" value="SCF_F-box_component"/>
</dbReference>
<gene>
    <name evidence="2" type="ORF">FSB_LOCUS32249</name>
</gene>
<sequence length="408" mass="45924">MSDNLAELSKSLAEDLHTESMWDWELLPPEILIQSLSLLPIKSLINCSSVSKTWKSIIQNPTFISNHLHLSNNNNNLLLFRLCSMELSKATRNFKNNGDETELYKLYWDNNNNEYFNEHTSFDFPFHVESSSGVFNVIGTYNGLVCLADGSSDTYSFILWNPCVRKFVKLPPPNVSFNASTGFGFDAKTNDYKVVRFVTLKNAGRIRESPPKVEVYSLAIGEWRMVTALAPIGGVCGRGTQAFINGALHWIAKKVTNNKLIYFVMVFDLGDEVFRDMELPKLSDEDGYRGQPAISAYGNSLALFHGTVRALDIWVINIWVMKEYADAASWTKIFTAAFPGFAYDVPRPIAFRRSGEVILEKLKEQLVSCDLESQEIKDLGIAGYGYTFAGSYVESLVLLDKPNRAVSY</sequence>
<dbReference type="SUPFAM" id="SSF81383">
    <property type="entry name" value="F-box domain"/>
    <property type="match status" value="1"/>
</dbReference>